<dbReference type="Gene3D" id="1.20.1260.20">
    <property type="entry name" value="PPE superfamily"/>
    <property type="match status" value="1"/>
</dbReference>
<accession>A0ABS8ZKP0</accession>
<keyword evidence="3" id="KW-1185">Reference proteome</keyword>
<evidence type="ECO:0000313" key="3">
    <source>
        <dbReference type="Proteomes" id="UP001521150"/>
    </source>
</evidence>
<organism evidence="2 3">
    <name type="scientific">Kibdelosporangium philippinense</name>
    <dbReference type="NCBI Taxonomy" id="211113"/>
    <lineage>
        <taxon>Bacteria</taxon>
        <taxon>Bacillati</taxon>
        <taxon>Actinomycetota</taxon>
        <taxon>Actinomycetes</taxon>
        <taxon>Pseudonocardiales</taxon>
        <taxon>Pseudonocardiaceae</taxon>
        <taxon>Kibdelosporangium</taxon>
    </lineage>
</organism>
<dbReference type="SUPFAM" id="SSF140459">
    <property type="entry name" value="PE/PPE dimer-like"/>
    <property type="match status" value="1"/>
</dbReference>
<reference evidence="2 3" key="1">
    <citation type="submission" date="2021-12" db="EMBL/GenBank/DDBJ databases">
        <title>Genome sequence of Kibdelosporangium philippinense ATCC 49844.</title>
        <authorList>
            <person name="Fedorov E.A."/>
            <person name="Omeragic M."/>
            <person name="Shalygina K.F."/>
            <person name="Maclea K.S."/>
        </authorList>
    </citation>
    <scope>NUCLEOTIDE SEQUENCE [LARGE SCALE GENOMIC DNA]</scope>
    <source>
        <strain evidence="2 3">ATCC 49844</strain>
    </source>
</reference>
<comment type="caution">
    <text evidence="2">The sequence shown here is derived from an EMBL/GenBank/DDBJ whole genome shotgun (WGS) entry which is preliminary data.</text>
</comment>
<dbReference type="Proteomes" id="UP001521150">
    <property type="component" value="Unassembled WGS sequence"/>
</dbReference>
<dbReference type="InterPro" id="IPR038332">
    <property type="entry name" value="PPE_sf"/>
</dbReference>
<gene>
    <name evidence="2" type="ORF">LWC34_36950</name>
</gene>
<evidence type="ECO:0000313" key="2">
    <source>
        <dbReference type="EMBL" id="MCE7008361.1"/>
    </source>
</evidence>
<evidence type="ECO:0000256" key="1">
    <source>
        <dbReference type="SAM" id="MobiDB-lite"/>
    </source>
</evidence>
<evidence type="ECO:0008006" key="4">
    <source>
        <dbReference type="Google" id="ProtNLM"/>
    </source>
</evidence>
<proteinExistence type="predicted"/>
<protein>
    <recommendedName>
        <fullName evidence="4">PPE family domain-containing protein</fullName>
    </recommendedName>
</protein>
<sequence length="408" mass="40528">MVEVFMSAGHIYRNFTEGRGGEGIASAAAIVKKLVTEYEQQADEIMQLTREMESAWQGEAASAAQWGAEPLADAHRQAAPEIDVAQDLSMRQVGSFGEAKHSVRPLPPEPTFPDPWMMVTSPDAGATYKDQVAAYNAAVQHNVDVMSAYDGASVYNTTRLPSSYGLLLSDTDSTGVVAEDGGAGAGNSGSGSSSGGLRPGGGSPRNPGPGKGVPPPGSGQGGRPFGPGQPHGPGQQNGPGQGQPGGRAEPGDLGQPSGTGQPSGSGHASGSGQSSSPGHPLGPDQGTSPGSFRSPSSPDSTPTGGPGSLPQPPGSPGGMPTGAPGNALPQPPGGIPTQSPGALPPQSPGSLRPAAPGSFGGPTGVPVMGAARGQGGEDGDHERLSFLQEADPEAIFGAGERTAPPVIE</sequence>
<dbReference type="EMBL" id="JAJVCN010000003">
    <property type="protein sequence ID" value="MCE7008361.1"/>
    <property type="molecule type" value="Genomic_DNA"/>
</dbReference>
<feature type="region of interest" description="Disordered" evidence="1">
    <location>
        <begin position="177"/>
        <end position="408"/>
    </location>
</feature>
<feature type="compositionally biased region" description="Low complexity" evidence="1">
    <location>
        <begin position="270"/>
        <end position="303"/>
    </location>
</feature>
<dbReference type="RefSeq" id="WP_233729872.1">
    <property type="nucleotide sequence ID" value="NZ_JAJVCN010000003.1"/>
</dbReference>
<name>A0ABS8ZKP0_9PSEU</name>
<feature type="compositionally biased region" description="Gly residues" evidence="1">
    <location>
        <begin position="218"/>
        <end position="245"/>
    </location>
</feature>
<feature type="compositionally biased region" description="Gly residues" evidence="1">
    <location>
        <begin position="181"/>
        <end position="203"/>
    </location>
</feature>